<protein>
    <submittedName>
        <fullName evidence="2 3">Uncharacterized protein</fullName>
    </submittedName>
</protein>
<evidence type="ECO:0000313" key="4">
    <source>
        <dbReference type="Proteomes" id="UP000009046"/>
    </source>
</evidence>
<dbReference type="GeneID" id="8233572"/>
<reference evidence="2" key="1">
    <citation type="submission" date="2007-04" db="EMBL/GenBank/DDBJ databases">
        <title>Annotation of Pediculus humanus corporis strain USDA.</title>
        <authorList>
            <person name="Kirkness E."/>
            <person name="Hannick L."/>
            <person name="Hass B."/>
            <person name="Bruggner R."/>
            <person name="Lawson D."/>
            <person name="Bidwell S."/>
            <person name="Joardar V."/>
            <person name="Caler E."/>
            <person name="Walenz B."/>
            <person name="Inman J."/>
            <person name="Schobel S."/>
            <person name="Galinsky K."/>
            <person name="Amedeo P."/>
            <person name="Strausberg R."/>
        </authorList>
    </citation>
    <scope>NUCLEOTIDE SEQUENCE</scope>
    <source>
        <strain evidence="2">USDA</strain>
    </source>
</reference>
<dbReference type="InParanoid" id="E0VPZ7"/>
<dbReference type="EMBL" id="DS235381">
    <property type="protein sequence ID" value="EEB15453.1"/>
    <property type="molecule type" value="Genomic_DNA"/>
</dbReference>
<dbReference type="KEGG" id="phu:Phum_PHUM369210"/>
<name>E0VPZ7_PEDHC</name>
<gene>
    <name evidence="3" type="primary">8233572</name>
    <name evidence="2" type="ORF">Phum_PHUM369210</name>
</gene>
<dbReference type="EMBL" id="AAZO01004293">
    <property type="status" value="NOT_ANNOTATED_CDS"/>
    <property type="molecule type" value="Genomic_DNA"/>
</dbReference>
<reference evidence="2" key="2">
    <citation type="submission" date="2007-04" db="EMBL/GenBank/DDBJ databases">
        <title>The genome of the human body louse.</title>
        <authorList>
            <consortium name="The Human Body Louse Genome Consortium"/>
            <person name="Kirkness E."/>
            <person name="Walenz B."/>
            <person name="Hass B."/>
            <person name="Bruggner R."/>
            <person name="Strausberg R."/>
        </authorList>
    </citation>
    <scope>NUCLEOTIDE SEQUENCE</scope>
    <source>
        <strain evidence="2">USDA</strain>
    </source>
</reference>
<reference evidence="3" key="3">
    <citation type="submission" date="2021-02" db="UniProtKB">
        <authorList>
            <consortium name="EnsemblMetazoa"/>
        </authorList>
    </citation>
    <scope>IDENTIFICATION</scope>
    <source>
        <strain evidence="3">USDA</strain>
    </source>
</reference>
<dbReference type="EnsemblMetazoa" id="PHUM369210-RA">
    <property type="protein sequence ID" value="PHUM369210-PA"/>
    <property type="gene ID" value="PHUM369210"/>
</dbReference>
<keyword evidence="4" id="KW-1185">Reference proteome</keyword>
<dbReference type="VEuPathDB" id="VectorBase:PHUM369210"/>
<dbReference type="RefSeq" id="XP_002428191.1">
    <property type="nucleotide sequence ID" value="XM_002428146.1"/>
</dbReference>
<proteinExistence type="predicted"/>
<dbReference type="CTD" id="8233572"/>
<feature type="region of interest" description="Disordered" evidence="1">
    <location>
        <begin position="34"/>
        <end position="74"/>
    </location>
</feature>
<dbReference type="HOGENOM" id="CLU_2690787_0_0_1"/>
<sequence>MIIDERFLFFYSMVRSRSLTHIDQIEQGQRGSGIFYQGMNSEKSGEQQQQQQLSVPTSVSGKHRRQMLSRSEVI</sequence>
<evidence type="ECO:0000313" key="3">
    <source>
        <dbReference type="EnsemblMetazoa" id="PHUM369210-PA"/>
    </source>
</evidence>
<organism>
    <name type="scientific">Pediculus humanus subsp. corporis</name>
    <name type="common">Body louse</name>
    <dbReference type="NCBI Taxonomy" id="121224"/>
    <lineage>
        <taxon>Eukaryota</taxon>
        <taxon>Metazoa</taxon>
        <taxon>Ecdysozoa</taxon>
        <taxon>Arthropoda</taxon>
        <taxon>Hexapoda</taxon>
        <taxon>Insecta</taxon>
        <taxon>Pterygota</taxon>
        <taxon>Neoptera</taxon>
        <taxon>Paraneoptera</taxon>
        <taxon>Psocodea</taxon>
        <taxon>Troctomorpha</taxon>
        <taxon>Phthiraptera</taxon>
        <taxon>Anoplura</taxon>
        <taxon>Pediculidae</taxon>
        <taxon>Pediculus</taxon>
    </lineage>
</organism>
<accession>E0VPZ7</accession>
<evidence type="ECO:0000256" key="1">
    <source>
        <dbReference type="SAM" id="MobiDB-lite"/>
    </source>
</evidence>
<dbReference type="Proteomes" id="UP000009046">
    <property type="component" value="Unassembled WGS sequence"/>
</dbReference>
<evidence type="ECO:0000313" key="2">
    <source>
        <dbReference type="EMBL" id="EEB15453.1"/>
    </source>
</evidence>
<dbReference type="AlphaFoldDB" id="E0VPZ7"/>